<keyword evidence="1" id="KW-1133">Transmembrane helix</keyword>
<keyword evidence="1" id="KW-0812">Transmembrane</keyword>
<dbReference type="InterPro" id="IPR016162">
    <property type="entry name" value="Ald_DH_N"/>
</dbReference>
<dbReference type="Proteomes" id="UP000076858">
    <property type="component" value="Unassembled WGS sequence"/>
</dbReference>
<dbReference type="OrthoDB" id="5322683at2759"/>
<accession>A0A164IGV6</accession>
<dbReference type="STRING" id="35525.A0A164IGV6"/>
<evidence type="ECO:0000313" key="2">
    <source>
        <dbReference type="EMBL" id="KZS01242.1"/>
    </source>
</evidence>
<keyword evidence="3" id="KW-1185">Reference proteome</keyword>
<name>A0A164IGV6_9CRUS</name>
<sequence>PTLTSVGHPTDCLVLCGVIGHNTGYLKGSSERSFLEDALQHRQATCEEISIVIAGKEYWTDDVHYQTMVSYIFYVCMDHVIANSIFLFFIYPFNHPKKIENFCYATPELLQKSISASLEARKRLPEQQFGQLYQQQLKFQQEVFDGVAKSKYGPSLYNVLEIGLNLNPDLLAVLMRLCLNGIELIAGMK</sequence>
<evidence type="ECO:0000313" key="3">
    <source>
        <dbReference type="Proteomes" id="UP000076858"/>
    </source>
</evidence>
<keyword evidence="1" id="KW-0472">Membrane</keyword>
<gene>
    <name evidence="2" type="ORF">APZ42_002154</name>
</gene>
<evidence type="ECO:0000256" key="1">
    <source>
        <dbReference type="SAM" id="Phobius"/>
    </source>
</evidence>
<comment type="caution">
    <text evidence="2">The sequence shown here is derived from an EMBL/GenBank/DDBJ whole genome shotgun (WGS) entry which is preliminary data.</text>
</comment>
<reference evidence="2 3" key="1">
    <citation type="submission" date="2016-03" db="EMBL/GenBank/DDBJ databases">
        <title>EvidentialGene: Evidence-directed Construction of Genes on Genomes.</title>
        <authorList>
            <person name="Gilbert D.G."/>
            <person name="Choi J.-H."/>
            <person name="Mockaitis K."/>
            <person name="Colbourne J."/>
            <person name="Pfrender M."/>
        </authorList>
    </citation>
    <scope>NUCLEOTIDE SEQUENCE [LARGE SCALE GENOMIC DNA]</scope>
    <source>
        <strain evidence="2 3">Xinb3</strain>
        <tissue evidence="2">Complete organism</tissue>
    </source>
</reference>
<dbReference type="Gene3D" id="3.40.605.10">
    <property type="entry name" value="Aldehyde Dehydrogenase, Chain A, domain 1"/>
    <property type="match status" value="1"/>
</dbReference>
<dbReference type="AlphaFoldDB" id="A0A164IGV6"/>
<protein>
    <submittedName>
        <fullName evidence="2">Delta-1-pyrroline-5-carboxylate dehydrogenase-like protein</fullName>
    </submittedName>
</protein>
<feature type="non-terminal residue" evidence="2">
    <location>
        <position position="1"/>
    </location>
</feature>
<proteinExistence type="predicted"/>
<dbReference type="GO" id="GO:0016491">
    <property type="term" value="F:oxidoreductase activity"/>
    <property type="evidence" value="ECO:0007669"/>
    <property type="project" value="InterPro"/>
</dbReference>
<organism evidence="2 3">
    <name type="scientific">Daphnia magna</name>
    <dbReference type="NCBI Taxonomy" id="35525"/>
    <lineage>
        <taxon>Eukaryota</taxon>
        <taxon>Metazoa</taxon>
        <taxon>Ecdysozoa</taxon>
        <taxon>Arthropoda</taxon>
        <taxon>Crustacea</taxon>
        <taxon>Branchiopoda</taxon>
        <taxon>Diplostraca</taxon>
        <taxon>Cladocera</taxon>
        <taxon>Anomopoda</taxon>
        <taxon>Daphniidae</taxon>
        <taxon>Daphnia</taxon>
    </lineage>
</organism>
<dbReference type="EMBL" id="LRGB01007281">
    <property type="protein sequence ID" value="KZS01242.1"/>
    <property type="molecule type" value="Genomic_DNA"/>
</dbReference>
<feature type="transmembrane region" description="Helical" evidence="1">
    <location>
        <begin position="71"/>
        <end position="91"/>
    </location>
</feature>